<dbReference type="Pfam" id="PF03094">
    <property type="entry name" value="Mlo"/>
    <property type="match status" value="1"/>
</dbReference>
<evidence type="ECO:0000256" key="9">
    <source>
        <dbReference type="SAM" id="Phobius"/>
    </source>
</evidence>
<reference evidence="11" key="2">
    <citation type="submission" date="2025-08" db="UniProtKB">
        <authorList>
            <consortium name="RefSeq"/>
        </authorList>
    </citation>
    <scope>IDENTIFICATION</scope>
    <source>
        <tissue evidence="11">Young leaves</tissue>
    </source>
</reference>
<feature type="transmembrane region" description="Helical" evidence="9">
    <location>
        <begin position="137"/>
        <end position="158"/>
    </location>
</feature>
<comment type="subcellular location">
    <subcellularLocation>
        <location evidence="1 8">Membrane</location>
        <topology evidence="1 8">Multi-pass membrane protein</topology>
    </subcellularLocation>
</comment>
<feature type="transmembrane region" description="Helical" evidence="9">
    <location>
        <begin position="287"/>
        <end position="306"/>
    </location>
</feature>
<dbReference type="KEGG" id="pda:103716064"/>
<evidence type="ECO:0000313" key="11">
    <source>
        <dbReference type="RefSeq" id="XP_017700218.2"/>
    </source>
</evidence>
<dbReference type="RefSeq" id="XP_017700218.2">
    <property type="nucleotide sequence ID" value="XM_017844729.3"/>
</dbReference>
<dbReference type="GO" id="GO:0016020">
    <property type="term" value="C:membrane"/>
    <property type="evidence" value="ECO:0007669"/>
    <property type="project" value="UniProtKB-SubCell"/>
</dbReference>
<proteinExistence type="inferred from homology"/>
<feature type="transmembrane region" description="Helical" evidence="9">
    <location>
        <begin position="60"/>
        <end position="77"/>
    </location>
</feature>
<keyword evidence="3 8" id="KW-0812">Transmembrane</keyword>
<evidence type="ECO:0000256" key="6">
    <source>
        <dbReference type="ARBA" id="ARBA00023136"/>
    </source>
</evidence>
<evidence type="ECO:0000256" key="8">
    <source>
        <dbReference type="RuleBase" id="RU280816"/>
    </source>
</evidence>
<dbReference type="PANTHER" id="PTHR31942:SF52">
    <property type="entry name" value="MLO-LIKE PROTEIN 1"/>
    <property type="match status" value="1"/>
</dbReference>
<keyword evidence="10" id="KW-1185">Reference proteome</keyword>
<accession>A0A8B7MVM8</accession>
<evidence type="ECO:0000256" key="4">
    <source>
        <dbReference type="ARBA" id="ARBA00022821"/>
    </source>
</evidence>
<comment type="similarity">
    <text evidence="2 8">Belongs to the MLO family.</text>
</comment>
<gene>
    <name evidence="11" type="primary">LOC103716064</name>
    <name evidence="8" type="synonym">MLO</name>
</gene>
<dbReference type="AlphaFoldDB" id="A0A8B7MVM8"/>
<dbReference type="Proteomes" id="UP000228380">
    <property type="component" value="Chromosome 14"/>
</dbReference>
<feature type="transmembrane region" description="Helical" evidence="9">
    <location>
        <begin position="343"/>
        <end position="366"/>
    </location>
</feature>
<dbReference type="GO" id="GO:0006952">
    <property type="term" value="P:defense response"/>
    <property type="evidence" value="ECO:0007669"/>
    <property type="project" value="UniProtKB-KW"/>
</dbReference>
<keyword evidence="7 8" id="KW-0568">Pathogenesis-related protein</keyword>
<keyword evidence="4 8" id="KW-0611">Plant defense</keyword>
<feature type="transmembrane region" description="Helical" evidence="9">
    <location>
        <begin position="18"/>
        <end position="39"/>
    </location>
</feature>
<name>A0A8B7MVM8_PHODC</name>
<evidence type="ECO:0000256" key="5">
    <source>
        <dbReference type="ARBA" id="ARBA00022989"/>
    </source>
</evidence>
<keyword evidence="6 8" id="KW-0472">Membrane</keyword>
<comment type="function">
    <text evidence="8">May be involved in modulation of pathogen defense and leaf cell death.</text>
</comment>
<dbReference type="PANTHER" id="PTHR31942">
    <property type="entry name" value="MLO-LIKE PROTEIN 1"/>
    <property type="match status" value="1"/>
</dbReference>
<organism evidence="10 11">
    <name type="scientific">Phoenix dactylifera</name>
    <name type="common">Date palm</name>
    <dbReference type="NCBI Taxonomy" id="42345"/>
    <lineage>
        <taxon>Eukaryota</taxon>
        <taxon>Viridiplantae</taxon>
        <taxon>Streptophyta</taxon>
        <taxon>Embryophyta</taxon>
        <taxon>Tracheophyta</taxon>
        <taxon>Spermatophyta</taxon>
        <taxon>Magnoliopsida</taxon>
        <taxon>Liliopsida</taxon>
        <taxon>Arecaceae</taxon>
        <taxon>Coryphoideae</taxon>
        <taxon>Phoeniceae</taxon>
        <taxon>Phoenix</taxon>
    </lineage>
</organism>
<reference evidence="10" key="1">
    <citation type="journal article" date="2019" name="Nat. Commun.">
        <title>Genome-wide association mapping of date palm fruit traits.</title>
        <authorList>
            <person name="Hazzouri K.M."/>
            <person name="Gros-Balthazard M."/>
            <person name="Flowers J.M."/>
            <person name="Copetti D."/>
            <person name="Lemansour A."/>
            <person name="Lebrun M."/>
            <person name="Masmoudi K."/>
            <person name="Ferrand S."/>
            <person name="Dhar M.I."/>
            <person name="Fresquez Z.A."/>
            <person name="Rosas U."/>
            <person name="Zhang J."/>
            <person name="Talag J."/>
            <person name="Lee S."/>
            <person name="Kudrna D."/>
            <person name="Powell R.F."/>
            <person name="Leitch I.J."/>
            <person name="Krueger R.R."/>
            <person name="Wing R.A."/>
            <person name="Amiri K.M.A."/>
            <person name="Purugganan M.D."/>
        </authorList>
    </citation>
    <scope>NUCLEOTIDE SEQUENCE [LARGE SCALE GENOMIC DNA]</scope>
    <source>
        <strain evidence="10">cv. Khalas</strain>
    </source>
</reference>
<keyword evidence="8" id="KW-0112">Calmodulin-binding</keyword>
<evidence type="ECO:0000256" key="1">
    <source>
        <dbReference type="ARBA" id="ARBA00004141"/>
    </source>
</evidence>
<comment type="domain">
    <text evidence="8">The C-terminus contains a calmodulin-binding domain, which binds calmodulin in a calcium-dependent fashion.</text>
</comment>
<evidence type="ECO:0000256" key="7">
    <source>
        <dbReference type="ARBA" id="ARBA00023265"/>
    </source>
</evidence>
<feature type="transmembrane region" description="Helical" evidence="9">
    <location>
        <begin position="386"/>
        <end position="407"/>
    </location>
</feature>
<dbReference type="GO" id="GO:0005516">
    <property type="term" value="F:calmodulin binding"/>
    <property type="evidence" value="ECO:0007669"/>
    <property type="project" value="UniProtKB-KW"/>
</dbReference>
<dbReference type="InterPro" id="IPR004326">
    <property type="entry name" value="Mlo"/>
</dbReference>
<protein>
    <recommendedName>
        <fullName evidence="8">MLO-like protein</fullName>
    </recommendedName>
</protein>
<evidence type="ECO:0000256" key="3">
    <source>
        <dbReference type="ARBA" id="ARBA00022692"/>
    </source>
</evidence>
<sequence>MGGGDGEKELTLEKTPTWIVAVVCSIIVIISLLVERFLHLLGKYLKRKKQKSLFDALQKIKEELMLVGLISLLLAVFEDDTQRIRIPKTWNHHMLPCDNHSSSAGRRRILAAGGCSKDDCTSKDMVPLLSTKALHELHIFIFVLAVTHVIMSVSTMVLGGLKIRKWKAWEDSIHQDEAINVSDKVTLINQFRFINDHFHGIGKQFMLLHWLHSFVKQFYGSVTRSDYTTMRLGFIMTHCRGNVKFNFYRYMVRALEADFKKVVGISWYFWIFVVIFLMLNIHGWRTYFYVAFGPLVLLLAVGTKLAHVMTQLAKAVAEKHSAIEGDLVIKPSDNLFWFQRPRLILILIHFLLFLNSLEIALFFWIWITFGFDSCINGSVGFNIARLVIGVTVQLLCSYSTLPLYAIITQMGTSFKKVIFDEHIQEGLVGWAQQAKMRVGQRADNYQTGPSHVGPKDGTLVAVQTPEISDQGKFTVEEEANARLFRRNTSKASMP</sequence>
<dbReference type="OrthoDB" id="1388414at2759"/>
<evidence type="ECO:0000313" key="10">
    <source>
        <dbReference type="Proteomes" id="UP000228380"/>
    </source>
</evidence>
<evidence type="ECO:0000256" key="2">
    <source>
        <dbReference type="ARBA" id="ARBA00006574"/>
    </source>
</evidence>
<feature type="transmembrane region" description="Helical" evidence="9">
    <location>
        <begin position="262"/>
        <end position="281"/>
    </location>
</feature>
<keyword evidence="5 8" id="KW-1133">Transmembrane helix</keyword>
<dbReference type="GeneID" id="103716064"/>